<keyword evidence="2" id="KW-1185">Reference proteome</keyword>
<dbReference type="SUPFAM" id="SSF55347">
    <property type="entry name" value="Glyceraldehyde-3-phosphate dehydrogenase-like, C-terminal domain"/>
    <property type="match status" value="1"/>
</dbReference>
<accession>A0ABT0FJB6</accession>
<dbReference type="Proteomes" id="UP001317259">
    <property type="component" value="Unassembled WGS sequence"/>
</dbReference>
<dbReference type="EC" id="1.2.1.59" evidence="1"/>
<dbReference type="RefSeq" id="WP_242377109.1">
    <property type="nucleotide sequence ID" value="NZ_JAKRKC020000001.1"/>
</dbReference>
<dbReference type="CDD" id="cd18127">
    <property type="entry name" value="GAPDH_II_C"/>
    <property type="match status" value="1"/>
</dbReference>
<evidence type="ECO:0000313" key="1">
    <source>
        <dbReference type="EMBL" id="MCK2212391.1"/>
    </source>
</evidence>
<dbReference type="SUPFAM" id="SSF51735">
    <property type="entry name" value="NAD(P)-binding Rossmann-fold domains"/>
    <property type="match status" value="1"/>
</dbReference>
<dbReference type="Gene3D" id="3.40.50.720">
    <property type="entry name" value="NAD(P)-binding Rossmann-like Domain"/>
    <property type="match status" value="1"/>
</dbReference>
<protein>
    <submittedName>
        <fullName evidence="1">Type II glyceraldehyde-3-phosphate dehydrogenase</fullName>
        <ecNumber evidence="1">1.2.1.59</ecNumber>
    </submittedName>
</protein>
<comment type="caution">
    <text evidence="1">The sequence shown here is derived from an EMBL/GenBank/DDBJ whole genome shotgun (WGS) entry which is preliminary data.</text>
</comment>
<dbReference type="GO" id="GO:0043891">
    <property type="term" value="F:glyceraldehyde-3-phosphate dehydrogenase [NAD(P)+] (phosphorylating) activity"/>
    <property type="evidence" value="ECO:0007669"/>
    <property type="project" value="UniProtKB-EC"/>
</dbReference>
<dbReference type="CDD" id="cd02278">
    <property type="entry name" value="GAPDH_II_N"/>
    <property type="match status" value="1"/>
</dbReference>
<dbReference type="EMBL" id="JAKRKC020000001">
    <property type="protein sequence ID" value="MCK2212391.1"/>
    <property type="molecule type" value="Genomic_DNA"/>
</dbReference>
<sequence length="334" mass="34833">MIGVGIVGMGIIGKRVAHVLSADPDLTLAGVVIRNASGPVLARPDLPYYAADLERLHALTAGGVEVRGLQTDLLARCDVIMDCGPSRTGAGRSEHYRAAGVRSLFCGGERSVELGPLVHPALNFDAAVGASSCRLTSCNTTALGRFVSALGATAIDELDGVVLRCCTDTDKAAKGIVNGAVVGANRSHHADDLRAILPYLTATSTAVTLPMTAGHLIQVRIRSSALPAEIVERLAANPRIAVLAPGRPLDTARLKQSAFTAGRPWGNRYELVVRPSEDDPSVFWLSLDNEAITVPEALDVLRAMTLGSSGETAVRTTDESLGLSAKAAAEALLC</sequence>
<dbReference type="NCBIfam" id="NF003251">
    <property type="entry name" value="PRK04207.1"/>
    <property type="match status" value="1"/>
</dbReference>
<organism evidence="1 2">
    <name type="scientific">Actinomadura luzonensis</name>
    <dbReference type="NCBI Taxonomy" id="2805427"/>
    <lineage>
        <taxon>Bacteria</taxon>
        <taxon>Bacillati</taxon>
        <taxon>Actinomycetota</taxon>
        <taxon>Actinomycetes</taxon>
        <taxon>Streptosporangiales</taxon>
        <taxon>Thermomonosporaceae</taxon>
        <taxon>Actinomadura</taxon>
    </lineage>
</organism>
<reference evidence="1 2" key="1">
    <citation type="submission" date="2022-04" db="EMBL/GenBank/DDBJ databases">
        <title>Genome draft of Actinomadura sp. ATCC 31491.</title>
        <authorList>
            <person name="Shi X."/>
            <person name="Du Y."/>
        </authorList>
    </citation>
    <scope>NUCLEOTIDE SEQUENCE [LARGE SCALE GENOMIC DNA]</scope>
    <source>
        <strain evidence="1 2">ATCC 31491</strain>
    </source>
</reference>
<gene>
    <name evidence="1" type="ORF">MF672_001040</name>
</gene>
<keyword evidence="1" id="KW-0560">Oxidoreductase</keyword>
<proteinExistence type="predicted"/>
<dbReference type="InterPro" id="IPR036291">
    <property type="entry name" value="NAD(P)-bd_dom_sf"/>
</dbReference>
<name>A0ABT0FJB6_9ACTN</name>
<evidence type="ECO:0000313" key="2">
    <source>
        <dbReference type="Proteomes" id="UP001317259"/>
    </source>
</evidence>
<dbReference type="Gene3D" id="3.30.360.10">
    <property type="entry name" value="Dihydrodipicolinate Reductase, domain 2"/>
    <property type="match status" value="1"/>
</dbReference>